<dbReference type="Proteomes" id="UP000292957">
    <property type="component" value="Unassembled WGS sequence"/>
</dbReference>
<feature type="region of interest" description="Disordered" evidence="1">
    <location>
        <begin position="1"/>
        <end position="20"/>
    </location>
</feature>
<accession>A0A4Q9MRK2</accession>
<sequence length="155" mass="16989">MGRYTVTNATSEVGLVPPKPPPSSQFAHPVRFLPPLLFPRCAVPVLVPRSLATMSTNTPIKFCTFTIPDGSVVEYSKWLTQPMHSRSTHPAGAVVRTKKTKTTKDAKSASGRREQNVARTDDRRAIYARTLQLQSGVASLAAKADRLWPFGKSKV</sequence>
<feature type="compositionally biased region" description="Basic and acidic residues" evidence="1">
    <location>
        <begin position="102"/>
        <end position="119"/>
    </location>
</feature>
<dbReference type="AlphaFoldDB" id="A0A4Q9MRK2"/>
<protein>
    <submittedName>
        <fullName evidence="2">Uncharacterized protein</fullName>
    </submittedName>
</protein>
<proteinExistence type="predicted"/>
<dbReference type="EMBL" id="ML143415">
    <property type="protein sequence ID" value="TBU29152.1"/>
    <property type="molecule type" value="Genomic_DNA"/>
</dbReference>
<reference evidence="2" key="1">
    <citation type="submission" date="2019-01" db="EMBL/GenBank/DDBJ databases">
        <title>Draft genome sequences of three monokaryotic isolates of the white-rot basidiomycete fungus Dichomitus squalens.</title>
        <authorList>
            <consortium name="DOE Joint Genome Institute"/>
            <person name="Lopez S.C."/>
            <person name="Andreopoulos B."/>
            <person name="Pangilinan J."/>
            <person name="Lipzen A."/>
            <person name="Riley R."/>
            <person name="Ahrendt S."/>
            <person name="Ng V."/>
            <person name="Barry K."/>
            <person name="Daum C."/>
            <person name="Grigoriev I.V."/>
            <person name="Hilden K.S."/>
            <person name="Makela M.R."/>
            <person name="de Vries R.P."/>
        </authorList>
    </citation>
    <scope>NUCLEOTIDE SEQUENCE [LARGE SCALE GENOMIC DNA]</scope>
    <source>
        <strain evidence="2">OM18370.1</strain>
    </source>
</reference>
<feature type="compositionally biased region" description="Polar residues" evidence="1">
    <location>
        <begin position="1"/>
        <end position="11"/>
    </location>
</feature>
<feature type="region of interest" description="Disordered" evidence="1">
    <location>
        <begin position="84"/>
        <end position="119"/>
    </location>
</feature>
<evidence type="ECO:0000256" key="1">
    <source>
        <dbReference type="SAM" id="MobiDB-lite"/>
    </source>
</evidence>
<gene>
    <name evidence="2" type="ORF">BD311DRAFT_693396</name>
</gene>
<organism evidence="2">
    <name type="scientific">Dichomitus squalens</name>
    <dbReference type="NCBI Taxonomy" id="114155"/>
    <lineage>
        <taxon>Eukaryota</taxon>
        <taxon>Fungi</taxon>
        <taxon>Dikarya</taxon>
        <taxon>Basidiomycota</taxon>
        <taxon>Agaricomycotina</taxon>
        <taxon>Agaricomycetes</taxon>
        <taxon>Polyporales</taxon>
        <taxon>Polyporaceae</taxon>
        <taxon>Dichomitus</taxon>
    </lineage>
</organism>
<evidence type="ECO:0000313" key="2">
    <source>
        <dbReference type="EMBL" id="TBU29152.1"/>
    </source>
</evidence>
<name>A0A4Q9MRK2_9APHY</name>